<keyword evidence="4" id="KW-1003">Cell membrane</keyword>
<evidence type="ECO:0000256" key="4">
    <source>
        <dbReference type="ARBA" id="ARBA00022475"/>
    </source>
</evidence>
<feature type="compositionally biased region" description="Low complexity" evidence="10">
    <location>
        <begin position="1266"/>
        <end position="1286"/>
    </location>
</feature>
<feature type="domain" description="Ras-associating" evidence="14">
    <location>
        <begin position="602"/>
        <end position="688"/>
    </location>
</feature>
<dbReference type="PROSITE" id="PS50212">
    <property type="entry name" value="RASGEF_NTER"/>
    <property type="match status" value="1"/>
</dbReference>
<dbReference type="GO" id="GO:0007264">
    <property type="term" value="P:small GTPase-mediated signal transduction"/>
    <property type="evidence" value="ECO:0007669"/>
    <property type="project" value="InterPro"/>
</dbReference>
<dbReference type="SUPFAM" id="SSF51206">
    <property type="entry name" value="cAMP-binding domain-like"/>
    <property type="match status" value="1"/>
</dbReference>
<dbReference type="InterPro" id="IPR000651">
    <property type="entry name" value="Ras-like_Gua-exchang_fac_N"/>
</dbReference>
<dbReference type="SUPFAM" id="SSF48366">
    <property type="entry name" value="Ras GEF"/>
    <property type="match status" value="1"/>
</dbReference>
<dbReference type="InterPro" id="IPR018490">
    <property type="entry name" value="cNMP-bd_dom_sf"/>
</dbReference>
<evidence type="ECO:0000313" key="17">
    <source>
        <dbReference type="Proteomes" id="UP000007635"/>
    </source>
</evidence>
<dbReference type="InterPro" id="IPR029071">
    <property type="entry name" value="Ubiquitin-like_domsf"/>
</dbReference>
<keyword evidence="8" id="KW-0472">Membrane</keyword>
<evidence type="ECO:0000256" key="1">
    <source>
        <dbReference type="ARBA" id="ARBA00004236"/>
    </source>
</evidence>
<dbReference type="PANTHER" id="PTHR45161:SF4">
    <property type="entry name" value="RAP GUANINE NUCLEOTIDE EXCHANGE FACTOR 6"/>
    <property type="match status" value="1"/>
</dbReference>
<dbReference type="CDD" id="cd00038">
    <property type="entry name" value="CAP_ED"/>
    <property type="match status" value="1"/>
</dbReference>
<dbReference type="CDD" id="cd06224">
    <property type="entry name" value="REM"/>
    <property type="match status" value="1"/>
</dbReference>
<dbReference type="GO" id="GO:0005886">
    <property type="term" value="C:plasma membrane"/>
    <property type="evidence" value="ECO:0007669"/>
    <property type="project" value="UniProtKB-SubCell"/>
</dbReference>
<keyword evidence="7 9" id="KW-0344">Guanine-nucleotide releasing factor</keyword>
<dbReference type="InterPro" id="IPR001478">
    <property type="entry name" value="PDZ"/>
</dbReference>
<dbReference type="Ensembl" id="ENSGACT00000075452.1">
    <property type="protein sequence ID" value="ENSGACP00000067652.1"/>
    <property type="gene ID" value="ENSGACG00000020879.2"/>
</dbReference>
<evidence type="ECO:0000256" key="3">
    <source>
        <dbReference type="ARBA" id="ARBA00010829"/>
    </source>
</evidence>
<sequence>HHFAMKPASHFLCASDLPADLNKMHLTDHAHQQVMHMPPSQSGCSIASDSGSSSLSDIYQATESELGDVDLSGLPEAAVDSEEEEEEDEDLERASDTLLGRDLVRECLEKEPADRNDDDIEQLLEFMHQLPAFANMTMSVRRDLCGVMVFEVVEQAGTVILHDKQELDLWYVILNGAVEISHQEPRAETLCMGNSFGISPSLEKQHMNGEVRTKGDDCQFVCVAQEDYWRILNHVEKNTHKVEEEGEIVMVKEHRELDRSGTRKGHIVIKGTPERLIMHLVEEPSVVDPTYIEDFLLTYRTFLSNPMEVGKKLLEWFHMDSLRDTVTRIVLLWVNNHFNDFEGDPAMTHFLEDFEKHLEATKMKGHLRLLNIACAAKAKWRQVTLQKASRESPLHFSVQGGSERGFGIFVESVEAGSKAAEAGLKRGDQIMEINGQNFENISFSKAVDILRNNTHLSLTAKTNIFVFKELLSRVVHEKKNGAPHIPKIQEKKGNRFSIPDLPGDMEFPSDHKSTRKMKANTVSGGRNKIRKMLEKTRFSILPPKPFSDGGVGQSQDDSIVGTKQCRHSVAIMPIPGNLSSSSPDLLHPASSALDFSNPADIPDQVIRVFKADQQSCYIIISKDTTAKDVVAHAVNEFGLPAAPETYSLCEVSVSPEGVIKQRRLPDQLSKLADRIQLNGRYYLKNNMETETLCSDEDAQDLLRESHISLLQLSTMEVAAQLSMRDFELFRNIESTEYVDDLFKLDSSLGSGHLKQFEEVINQETFWVATEILKEPNALKRMKTIKHFIKIALHCRDGLNLAPVARLRNSWEKLPSKYEKLFGDLQDVFDPSRNMAKYRNVLSSQSMQPPIIPLFPVVKKDLTFLHEGNDSSVDGLVNFEKLRMIAKEIRHVVRLTSANMDPALMFRQRKKRWKSLGSLSQGSTNSNMLDVQGGAHKKRVRRSSLLNAKKLYEDAQMARKVKQYLSNLTVEIDEEKHQVMSLQCEASYSTCERAAKPFLPVTRPQCVSLSHFTGLTRSSSSSSSSSSSPDTSSPQVVKKPPVMISSEEWSSKRPSDDSVSMISSLQSSPTVSPQGSPRKGERSDLMFCFSSMNLSGSSSSLTSDAGAKAVAVAVAPRNYGIGGALLHKRILLMTGQRGRKGRSQTEREDEERRSGGEKESEEETQAAERGGGGRSGSSSAAARGYATRAPAFTPSISTEELTPDHASLDSVADSGRGSWTSCSSTSHDSFQSLPRPPAGPGTTVEAAGPAWAGEDAAAAAARHHSRNSSSDLSSQSRRSWASSGSLSDAYEGNYGTVKRRNAAEHPPSPAEEEGGQSADPAYKTVTSSTEKGLIGEGGRVRFG</sequence>
<feature type="compositionally biased region" description="Polar residues" evidence="10">
    <location>
        <begin position="1056"/>
        <end position="1074"/>
    </location>
</feature>
<feature type="compositionally biased region" description="Acidic residues" evidence="10">
    <location>
        <begin position="79"/>
        <end position="91"/>
    </location>
</feature>
<feature type="domain" description="PDZ" evidence="13">
    <location>
        <begin position="382"/>
        <end position="452"/>
    </location>
</feature>
<feature type="domain" description="Cyclic nucleotide-binding" evidence="12">
    <location>
        <begin position="132"/>
        <end position="232"/>
    </location>
</feature>
<dbReference type="SMART" id="SM00147">
    <property type="entry name" value="RasGEF"/>
    <property type="match status" value="1"/>
</dbReference>
<dbReference type="CDD" id="cd00155">
    <property type="entry name" value="RasGEF"/>
    <property type="match status" value="1"/>
</dbReference>
<dbReference type="Gene3D" id="2.30.42.10">
    <property type="match status" value="1"/>
</dbReference>
<organism evidence="16 17">
    <name type="scientific">Gasterosteus aculeatus aculeatus</name>
    <name type="common">three-spined stickleback</name>
    <dbReference type="NCBI Taxonomy" id="481459"/>
    <lineage>
        <taxon>Eukaryota</taxon>
        <taxon>Metazoa</taxon>
        <taxon>Chordata</taxon>
        <taxon>Craniata</taxon>
        <taxon>Vertebrata</taxon>
        <taxon>Euteleostomi</taxon>
        <taxon>Actinopterygii</taxon>
        <taxon>Neopterygii</taxon>
        <taxon>Teleostei</taxon>
        <taxon>Neoteleostei</taxon>
        <taxon>Acanthomorphata</taxon>
        <taxon>Eupercaria</taxon>
        <taxon>Perciformes</taxon>
        <taxon>Cottioidei</taxon>
        <taxon>Gasterosteales</taxon>
        <taxon>Gasterosteidae</taxon>
        <taxon>Gasterosteus</taxon>
    </lineage>
</organism>
<dbReference type="CDD" id="cd06755">
    <property type="entry name" value="PDZ_RapGEF2_RapGEF6-like"/>
    <property type="match status" value="1"/>
</dbReference>
<evidence type="ECO:0008006" key="18">
    <source>
        <dbReference type="Google" id="ProtNLM"/>
    </source>
</evidence>
<dbReference type="PANTHER" id="PTHR45161">
    <property type="entry name" value="CYTOSKELETON-ASSOCIATED PROTEIN 4"/>
    <property type="match status" value="1"/>
</dbReference>
<evidence type="ECO:0000256" key="6">
    <source>
        <dbReference type="ARBA" id="ARBA00022553"/>
    </source>
</evidence>
<feature type="compositionally biased region" description="Low complexity" evidence="10">
    <location>
        <begin position="1213"/>
        <end position="1231"/>
    </location>
</feature>
<dbReference type="GeneTree" id="ENSGT00940000158124"/>
<dbReference type="CDD" id="cd01785">
    <property type="entry name" value="RA_PDZ-GEF1"/>
    <property type="match status" value="1"/>
</dbReference>
<reference evidence="16 17" key="1">
    <citation type="journal article" date="2021" name="G3 (Bethesda)">
        <title>Improved contiguity of the threespine stickleback genome using long-read sequencing.</title>
        <authorList>
            <person name="Nath S."/>
            <person name="Shaw D.E."/>
            <person name="White M.A."/>
        </authorList>
    </citation>
    <scope>NUCLEOTIDE SEQUENCE [LARGE SCALE GENOMIC DNA]</scope>
    <source>
        <strain evidence="16 17">Lake Benthic</strain>
    </source>
</reference>
<dbReference type="FunFam" id="2.30.42.10:FF:000024">
    <property type="entry name" value="rap guanine nucleotide exchange factor 2 isoform X1"/>
    <property type="match status" value="1"/>
</dbReference>
<dbReference type="InterPro" id="IPR023578">
    <property type="entry name" value="Ras_GEF_dom_sf"/>
</dbReference>
<evidence type="ECO:0000256" key="2">
    <source>
        <dbReference type="ARBA" id="ARBA00004496"/>
    </source>
</evidence>
<feature type="compositionally biased region" description="Low complexity" evidence="10">
    <location>
        <begin position="1017"/>
        <end position="1027"/>
    </location>
</feature>
<evidence type="ECO:0000259" key="11">
    <source>
        <dbReference type="PROSITE" id="PS50009"/>
    </source>
</evidence>
<evidence type="ECO:0000256" key="5">
    <source>
        <dbReference type="ARBA" id="ARBA00022490"/>
    </source>
</evidence>
<dbReference type="InterPro" id="IPR036034">
    <property type="entry name" value="PDZ_sf"/>
</dbReference>
<dbReference type="PROSITE" id="PS50009">
    <property type="entry name" value="RASGEF_CAT"/>
    <property type="match status" value="1"/>
</dbReference>
<keyword evidence="5" id="KW-0963">Cytoplasm</keyword>
<dbReference type="FunFam" id="1.20.870.10:FF:000001">
    <property type="entry name" value="rap guanine nucleotide exchange factor 2 isoform X2"/>
    <property type="match status" value="1"/>
</dbReference>
<evidence type="ECO:0000259" key="15">
    <source>
        <dbReference type="PROSITE" id="PS50212"/>
    </source>
</evidence>
<reference evidence="16" key="2">
    <citation type="submission" date="2025-08" db="UniProtKB">
        <authorList>
            <consortium name="Ensembl"/>
        </authorList>
    </citation>
    <scope>IDENTIFICATION</scope>
</reference>
<accession>A0AAQ4RXN6</accession>
<feature type="domain" description="Ras-GEF" evidence="11">
    <location>
        <begin position="713"/>
        <end position="928"/>
    </location>
</feature>
<evidence type="ECO:0000256" key="10">
    <source>
        <dbReference type="SAM" id="MobiDB-lite"/>
    </source>
</evidence>
<dbReference type="SUPFAM" id="SSF54236">
    <property type="entry name" value="Ubiquitin-like"/>
    <property type="match status" value="1"/>
</dbReference>
<feature type="compositionally biased region" description="Basic and acidic residues" evidence="10">
    <location>
        <begin position="1142"/>
        <end position="1157"/>
    </location>
</feature>
<dbReference type="InterPro" id="IPR000159">
    <property type="entry name" value="RA_dom"/>
</dbReference>
<dbReference type="SMART" id="SM00100">
    <property type="entry name" value="cNMP"/>
    <property type="match status" value="1"/>
</dbReference>
<evidence type="ECO:0000259" key="13">
    <source>
        <dbReference type="PROSITE" id="PS50106"/>
    </source>
</evidence>
<dbReference type="InterPro" id="IPR000595">
    <property type="entry name" value="cNMP-bd_dom"/>
</dbReference>
<dbReference type="GO" id="GO:0005085">
    <property type="term" value="F:guanyl-nucleotide exchange factor activity"/>
    <property type="evidence" value="ECO:0007669"/>
    <property type="project" value="UniProtKB-KW"/>
</dbReference>
<dbReference type="SUPFAM" id="SSF50156">
    <property type="entry name" value="PDZ domain-like"/>
    <property type="match status" value="1"/>
</dbReference>
<dbReference type="Gene3D" id="1.10.840.10">
    <property type="entry name" value="Ras guanine-nucleotide exchange factors catalytic domain"/>
    <property type="match status" value="1"/>
</dbReference>
<feature type="region of interest" description="Disordered" evidence="10">
    <location>
        <begin position="1135"/>
        <end position="1342"/>
    </location>
</feature>
<feature type="compositionally biased region" description="Polar residues" evidence="10">
    <location>
        <begin position="916"/>
        <end position="928"/>
    </location>
</feature>
<dbReference type="InterPro" id="IPR014710">
    <property type="entry name" value="RmlC-like_jellyroll"/>
</dbReference>
<dbReference type="GO" id="GO:0005737">
    <property type="term" value="C:cytoplasm"/>
    <property type="evidence" value="ECO:0007669"/>
    <property type="project" value="UniProtKB-SubCell"/>
</dbReference>
<dbReference type="Pfam" id="PF00788">
    <property type="entry name" value="RA"/>
    <property type="match status" value="1"/>
</dbReference>
<dbReference type="Gene3D" id="2.60.120.10">
    <property type="entry name" value="Jelly Rolls"/>
    <property type="match status" value="1"/>
</dbReference>
<reference evidence="16" key="3">
    <citation type="submission" date="2025-09" db="UniProtKB">
        <authorList>
            <consortium name="Ensembl"/>
        </authorList>
    </citation>
    <scope>IDENTIFICATION</scope>
</reference>
<feature type="domain" description="N-terminal Ras-GEF" evidence="15">
    <location>
        <begin position="264"/>
        <end position="377"/>
    </location>
</feature>
<feature type="compositionally biased region" description="Low complexity" evidence="10">
    <location>
        <begin position="1175"/>
        <end position="1190"/>
    </location>
</feature>
<feature type="region of interest" description="Disordered" evidence="10">
    <location>
        <begin position="916"/>
        <end position="935"/>
    </location>
</feature>
<feature type="region of interest" description="Disordered" evidence="10">
    <location>
        <begin position="1016"/>
        <end position="1081"/>
    </location>
</feature>
<dbReference type="Pfam" id="PF00618">
    <property type="entry name" value="RasGEF_N"/>
    <property type="match status" value="1"/>
</dbReference>
<comment type="subcellular location">
    <subcellularLocation>
        <location evidence="1">Cell membrane</location>
    </subcellularLocation>
    <subcellularLocation>
        <location evidence="2">Cytoplasm</location>
    </subcellularLocation>
</comment>
<dbReference type="SMART" id="SM00229">
    <property type="entry name" value="RasGEFN"/>
    <property type="match status" value="1"/>
</dbReference>
<dbReference type="Gene3D" id="1.20.870.10">
    <property type="entry name" value="Son of sevenless (SoS) protein Chain: S domain 1"/>
    <property type="match status" value="1"/>
</dbReference>
<dbReference type="InterPro" id="IPR001895">
    <property type="entry name" value="RASGEF_cat_dom"/>
</dbReference>
<evidence type="ECO:0000313" key="16">
    <source>
        <dbReference type="Ensembl" id="ENSGACP00000067652.1"/>
    </source>
</evidence>
<dbReference type="Proteomes" id="UP000007635">
    <property type="component" value="Chromosome VII"/>
</dbReference>
<dbReference type="FunFam" id="2.60.120.10:FF:000019">
    <property type="entry name" value="rap guanine nucleotide exchange factor 6 isoform X1"/>
    <property type="match status" value="1"/>
</dbReference>
<feature type="region of interest" description="Disordered" evidence="10">
    <location>
        <begin position="69"/>
        <end position="94"/>
    </location>
</feature>
<name>A0AAQ4RXN6_GASAC</name>
<protein>
    <recommendedName>
        <fullName evidence="18">Rap guanine nucleotide exchange factor (GEF) 6</fullName>
    </recommendedName>
</protein>
<evidence type="ECO:0000256" key="9">
    <source>
        <dbReference type="PROSITE-ProRule" id="PRU00168"/>
    </source>
</evidence>
<feature type="compositionally biased region" description="Low complexity" evidence="10">
    <location>
        <begin position="1244"/>
        <end position="1259"/>
    </location>
</feature>
<dbReference type="PROSITE" id="PS50042">
    <property type="entry name" value="CNMP_BINDING_3"/>
    <property type="match status" value="1"/>
</dbReference>
<dbReference type="Pfam" id="PF00595">
    <property type="entry name" value="PDZ"/>
    <property type="match status" value="1"/>
</dbReference>
<evidence type="ECO:0000256" key="8">
    <source>
        <dbReference type="ARBA" id="ARBA00023136"/>
    </source>
</evidence>
<keyword evidence="6" id="KW-0597">Phosphoprotein</keyword>
<dbReference type="SMART" id="SM00228">
    <property type="entry name" value="PDZ"/>
    <property type="match status" value="1"/>
</dbReference>
<dbReference type="Pfam" id="PF00617">
    <property type="entry name" value="RasGEF"/>
    <property type="match status" value="1"/>
</dbReference>
<evidence type="ECO:0000259" key="12">
    <source>
        <dbReference type="PROSITE" id="PS50042"/>
    </source>
</evidence>
<dbReference type="PROSITE" id="PS50200">
    <property type="entry name" value="RA"/>
    <property type="match status" value="1"/>
</dbReference>
<comment type="similarity">
    <text evidence="3">Belongs to the RAPGEF2 family.</text>
</comment>
<evidence type="ECO:0000256" key="7">
    <source>
        <dbReference type="ARBA" id="ARBA00022658"/>
    </source>
</evidence>
<dbReference type="InterPro" id="IPR036964">
    <property type="entry name" value="RASGEF_cat_dom_sf"/>
</dbReference>
<proteinExistence type="inferred from homology"/>
<dbReference type="PROSITE" id="PS50106">
    <property type="entry name" value="PDZ"/>
    <property type="match status" value="1"/>
</dbReference>
<evidence type="ECO:0000259" key="14">
    <source>
        <dbReference type="PROSITE" id="PS50200"/>
    </source>
</evidence>
<dbReference type="SMART" id="SM00314">
    <property type="entry name" value="RA"/>
    <property type="match status" value="1"/>
</dbReference>
<keyword evidence="17" id="KW-1185">Reference proteome</keyword>